<proteinExistence type="predicted"/>
<dbReference type="AlphaFoldDB" id="H1KZH8"/>
<evidence type="ECO:0000256" key="1">
    <source>
        <dbReference type="SAM" id="Phobius"/>
    </source>
</evidence>
<feature type="transmembrane region" description="Helical" evidence="1">
    <location>
        <begin position="30"/>
        <end position="49"/>
    </location>
</feature>
<gene>
    <name evidence="2" type="ORF">MetfoDRAFT_1201</name>
</gene>
<accession>H1KZH8</accession>
<dbReference type="STRING" id="647171.MetfoDRAFT_1201"/>
<evidence type="ECO:0000313" key="2">
    <source>
        <dbReference type="EMBL" id="EHP85986.1"/>
    </source>
</evidence>
<protein>
    <submittedName>
        <fullName evidence="2">Uncharacterized protein</fullName>
    </submittedName>
</protein>
<keyword evidence="1" id="KW-0472">Membrane</keyword>
<evidence type="ECO:0000313" key="3">
    <source>
        <dbReference type="Proteomes" id="UP000003706"/>
    </source>
</evidence>
<dbReference type="EMBL" id="AGJL01000028">
    <property type="protein sequence ID" value="EHP85986.1"/>
    <property type="molecule type" value="Genomic_DNA"/>
</dbReference>
<feature type="transmembrane region" description="Helical" evidence="1">
    <location>
        <begin position="7"/>
        <end position="24"/>
    </location>
</feature>
<dbReference type="Proteomes" id="UP000003706">
    <property type="component" value="Unassembled WGS sequence"/>
</dbReference>
<reference evidence="2 3" key="1">
    <citation type="submission" date="2011-09" db="EMBL/GenBank/DDBJ databases">
        <title>The draft genome of Methanotorris formicicus Mc-S-70.</title>
        <authorList>
            <consortium name="US DOE Joint Genome Institute (JGI-PGF)"/>
            <person name="Lucas S."/>
            <person name="Han J."/>
            <person name="Lapidus A."/>
            <person name="Cheng J.-F."/>
            <person name="Goodwin L."/>
            <person name="Pitluck S."/>
            <person name="Peters L."/>
            <person name="Land M.L."/>
            <person name="Hauser L."/>
            <person name="Sieprawska-Lupa M."/>
            <person name="Takai K."/>
            <person name="Miyazaki J."/>
            <person name="Whitman W."/>
            <person name="Woyke T.J."/>
        </authorList>
    </citation>
    <scope>NUCLEOTIDE SEQUENCE [LARGE SCALE GENOMIC DNA]</scope>
    <source>
        <strain evidence="2 3">Mc-S-70</strain>
    </source>
</reference>
<name>H1KZH8_9EURY</name>
<keyword evidence="3" id="KW-1185">Reference proteome</keyword>
<comment type="caution">
    <text evidence="2">The sequence shown here is derived from an EMBL/GenBank/DDBJ whole genome shotgun (WGS) entry which is preliminary data.</text>
</comment>
<feature type="transmembrane region" description="Helical" evidence="1">
    <location>
        <begin position="61"/>
        <end position="83"/>
    </location>
</feature>
<keyword evidence="1" id="KW-1133">Transmembrane helix</keyword>
<keyword evidence="1" id="KW-0812">Transmembrane</keyword>
<organism evidence="2 3">
    <name type="scientific">Methanotorris formicicus Mc-S-70</name>
    <dbReference type="NCBI Taxonomy" id="647171"/>
    <lineage>
        <taxon>Archaea</taxon>
        <taxon>Methanobacteriati</taxon>
        <taxon>Methanobacteriota</taxon>
        <taxon>Methanomada group</taxon>
        <taxon>Methanococci</taxon>
        <taxon>Methanococcales</taxon>
        <taxon>Methanocaldococcaceae</taxon>
        <taxon>Methanotorris</taxon>
    </lineage>
</organism>
<sequence>MSSLKTFFILLILSFAGFIVGAAVGNYWFWFLAVIPTIVLEIWIVYKILTWKYFWKVVTPFLIFMFILFPIQAILLALLLHILRQIMLGIKEGLRDE</sequence>